<reference evidence="2" key="1">
    <citation type="submission" date="2021-11" db="EMBL/GenBank/DDBJ databases">
        <title>Draft genome sequence of Alcaligenes endophyticus type strain CCUG 75668T.</title>
        <authorList>
            <person name="Salva-Serra F."/>
            <person name="Duran R.E."/>
            <person name="Seeger M."/>
            <person name="Moore E.R.B."/>
            <person name="Jaen-Luchoro D."/>
        </authorList>
    </citation>
    <scope>NUCLEOTIDE SEQUENCE</scope>
    <source>
        <strain evidence="2">CCUG 75668</strain>
    </source>
</reference>
<protein>
    <recommendedName>
        <fullName evidence="4">GAF domain-containing protein</fullName>
    </recommendedName>
</protein>
<gene>
    <name evidence="2" type="ORF">LMS43_10620</name>
</gene>
<dbReference type="InterPro" id="IPR029016">
    <property type="entry name" value="GAF-like_dom_sf"/>
</dbReference>
<evidence type="ECO:0008006" key="4">
    <source>
        <dbReference type="Google" id="ProtNLM"/>
    </source>
</evidence>
<dbReference type="RefSeq" id="WP_266123246.1">
    <property type="nucleotide sequence ID" value="NZ_JAJHNU010000003.1"/>
</dbReference>
<evidence type="ECO:0000313" key="3">
    <source>
        <dbReference type="Proteomes" id="UP001168613"/>
    </source>
</evidence>
<feature type="transmembrane region" description="Helical" evidence="1">
    <location>
        <begin position="12"/>
        <end position="31"/>
    </location>
</feature>
<keyword evidence="1" id="KW-1133">Transmembrane helix</keyword>
<keyword evidence="1" id="KW-0472">Membrane</keyword>
<proteinExistence type="predicted"/>
<dbReference type="Gene3D" id="3.30.450.40">
    <property type="match status" value="1"/>
</dbReference>
<keyword evidence="1" id="KW-0812">Transmembrane</keyword>
<sequence>MKRLGARSKGLYALSTWLVPVMPLAVALLSWCNGLDGTEAWLANRPNVFAFIERIQIISFWLYVICWSVFIWAVIYKRKGDPWLVEKLQFILDRYQEGAFNAEAGTPKDHNRVTLFRHQKGFFVRHWSAKSGLWPWGDYHPFSSFLVPVLRSGHISKKTAIAFHVSDASDKTEGIAGMAWSCGEALCVTDLPEMIAVSGVRQKNTYAEKTYCDKRMIEDYINRKRNMPRSIVAIPVERKGKIWGVVVADSRSPKGVTESAVENYRLTVALIGHLLERAS</sequence>
<dbReference type="EMBL" id="JAJHNU010000003">
    <property type="protein sequence ID" value="MDN4121744.1"/>
    <property type="molecule type" value="Genomic_DNA"/>
</dbReference>
<comment type="caution">
    <text evidence="2">The sequence shown here is derived from an EMBL/GenBank/DDBJ whole genome shotgun (WGS) entry which is preliminary data.</text>
</comment>
<dbReference type="SUPFAM" id="SSF55781">
    <property type="entry name" value="GAF domain-like"/>
    <property type="match status" value="1"/>
</dbReference>
<organism evidence="2 3">
    <name type="scientific">Alcaligenes endophyticus</name>
    <dbReference type="NCBI Taxonomy" id="1929088"/>
    <lineage>
        <taxon>Bacteria</taxon>
        <taxon>Pseudomonadati</taxon>
        <taxon>Pseudomonadota</taxon>
        <taxon>Betaproteobacteria</taxon>
        <taxon>Burkholderiales</taxon>
        <taxon>Alcaligenaceae</taxon>
        <taxon>Alcaligenes</taxon>
    </lineage>
</organism>
<dbReference type="Proteomes" id="UP001168613">
    <property type="component" value="Unassembled WGS sequence"/>
</dbReference>
<evidence type="ECO:0000256" key="1">
    <source>
        <dbReference type="SAM" id="Phobius"/>
    </source>
</evidence>
<evidence type="ECO:0000313" key="2">
    <source>
        <dbReference type="EMBL" id="MDN4121744.1"/>
    </source>
</evidence>
<name>A0ABT8EKB3_9BURK</name>
<feature type="transmembrane region" description="Helical" evidence="1">
    <location>
        <begin position="51"/>
        <end position="75"/>
    </location>
</feature>
<accession>A0ABT8EKB3</accession>
<keyword evidence="3" id="KW-1185">Reference proteome</keyword>